<accession>A0A2H3C3J8</accession>
<name>A0A2H3C3J8_9AGAR</name>
<keyword evidence="6" id="KW-1185">Reference proteome</keyword>
<dbReference type="GO" id="GO:0008270">
    <property type="term" value="F:zinc ion binding"/>
    <property type="evidence" value="ECO:0007669"/>
    <property type="project" value="UniProtKB-KW"/>
</dbReference>
<organism evidence="5 6">
    <name type="scientific">Armillaria solidipes</name>
    <dbReference type="NCBI Taxonomy" id="1076256"/>
    <lineage>
        <taxon>Eukaryota</taxon>
        <taxon>Fungi</taxon>
        <taxon>Dikarya</taxon>
        <taxon>Basidiomycota</taxon>
        <taxon>Agaricomycotina</taxon>
        <taxon>Agaricomycetes</taxon>
        <taxon>Agaricomycetidae</taxon>
        <taxon>Agaricales</taxon>
        <taxon>Marasmiineae</taxon>
        <taxon>Physalacriaceae</taxon>
        <taxon>Armillaria</taxon>
    </lineage>
</organism>
<dbReference type="GO" id="GO:0006397">
    <property type="term" value="P:mRNA processing"/>
    <property type="evidence" value="ECO:0007669"/>
    <property type="project" value="UniProtKB-KW"/>
</dbReference>
<gene>
    <name evidence="5" type="ORF">ARMSODRAFT_1017290</name>
</gene>
<dbReference type="InterPro" id="IPR036875">
    <property type="entry name" value="Znf_CCHC_sf"/>
</dbReference>
<dbReference type="InterPro" id="IPR001878">
    <property type="entry name" value="Znf_CCHC"/>
</dbReference>
<dbReference type="Pfam" id="PF00098">
    <property type="entry name" value="zf-CCHC"/>
    <property type="match status" value="1"/>
</dbReference>
<evidence type="ECO:0000313" key="6">
    <source>
        <dbReference type="Proteomes" id="UP000218334"/>
    </source>
</evidence>
<keyword evidence="2" id="KW-0479">Metal-binding</keyword>
<feature type="compositionally biased region" description="Basic and acidic residues" evidence="3">
    <location>
        <begin position="52"/>
        <end position="65"/>
    </location>
</feature>
<keyword evidence="2" id="KW-0862">Zinc</keyword>
<evidence type="ECO:0000256" key="2">
    <source>
        <dbReference type="PROSITE-ProRule" id="PRU00047"/>
    </source>
</evidence>
<dbReference type="EMBL" id="KZ293424">
    <property type="protein sequence ID" value="PBK71387.1"/>
    <property type="molecule type" value="Genomic_DNA"/>
</dbReference>
<feature type="region of interest" description="Disordered" evidence="3">
    <location>
        <begin position="43"/>
        <end position="65"/>
    </location>
</feature>
<feature type="domain" description="CCHC-type" evidence="4">
    <location>
        <begin position="17"/>
        <end position="31"/>
    </location>
</feature>
<proteinExistence type="predicted"/>
<keyword evidence="1" id="KW-0507">mRNA processing</keyword>
<dbReference type="Gene3D" id="4.10.60.10">
    <property type="entry name" value="Zinc finger, CCHC-type"/>
    <property type="match status" value="1"/>
</dbReference>
<keyword evidence="2" id="KW-0863">Zinc-finger</keyword>
<evidence type="ECO:0000259" key="4">
    <source>
        <dbReference type="PROSITE" id="PS50158"/>
    </source>
</evidence>
<dbReference type="Proteomes" id="UP000218334">
    <property type="component" value="Unassembled WGS sequence"/>
</dbReference>
<reference evidence="6" key="1">
    <citation type="journal article" date="2017" name="Nat. Ecol. Evol.">
        <title>Genome expansion and lineage-specific genetic innovations in the forest pathogenic fungi Armillaria.</title>
        <authorList>
            <person name="Sipos G."/>
            <person name="Prasanna A.N."/>
            <person name="Walter M.C."/>
            <person name="O'Connor E."/>
            <person name="Balint B."/>
            <person name="Krizsan K."/>
            <person name="Kiss B."/>
            <person name="Hess J."/>
            <person name="Varga T."/>
            <person name="Slot J."/>
            <person name="Riley R."/>
            <person name="Boka B."/>
            <person name="Rigling D."/>
            <person name="Barry K."/>
            <person name="Lee J."/>
            <person name="Mihaltcheva S."/>
            <person name="LaButti K."/>
            <person name="Lipzen A."/>
            <person name="Waldron R."/>
            <person name="Moloney N.M."/>
            <person name="Sperisen C."/>
            <person name="Kredics L."/>
            <person name="Vagvoelgyi C."/>
            <person name="Patrignani A."/>
            <person name="Fitzpatrick D."/>
            <person name="Nagy I."/>
            <person name="Doyle S."/>
            <person name="Anderson J.B."/>
            <person name="Grigoriev I.V."/>
            <person name="Gueldener U."/>
            <person name="Muensterkoetter M."/>
            <person name="Nagy L.G."/>
        </authorList>
    </citation>
    <scope>NUCLEOTIDE SEQUENCE [LARGE SCALE GENOMIC DNA]</scope>
    <source>
        <strain evidence="6">28-4</strain>
    </source>
</reference>
<evidence type="ECO:0000313" key="5">
    <source>
        <dbReference type="EMBL" id="PBK71387.1"/>
    </source>
</evidence>
<dbReference type="GO" id="GO:0003676">
    <property type="term" value="F:nucleic acid binding"/>
    <property type="evidence" value="ECO:0007669"/>
    <property type="project" value="InterPro"/>
</dbReference>
<sequence>MSSSSDKKTGTGTIYGKCFRCGKKGHLSKDCLKQQWNKKKEEVRAAMTEPATDSKIEKVKDAAEK</sequence>
<dbReference type="SMART" id="SM00343">
    <property type="entry name" value="ZnF_C2HC"/>
    <property type="match status" value="1"/>
</dbReference>
<dbReference type="AlphaFoldDB" id="A0A2H3C3J8"/>
<protein>
    <recommendedName>
        <fullName evidence="4">CCHC-type domain-containing protein</fullName>
    </recommendedName>
</protein>
<evidence type="ECO:0000256" key="3">
    <source>
        <dbReference type="SAM" id="MobiDB-lite"/>
    </source>
</evidence>
<evidence type="ECO:0000256" key="1">
    <source>
        <dbReference type="ARBA" id="ARBA00022664"/>
    </source>
</evidence>
<dbReference type="SUPFAM" id="SSF57756">
    <property type="entry name" value="Retrovirus zinc finger-like domains"/>
    <property type="match status" value="1"/>
</dbReference>
<dbReference type="PROSITE" id="PS50158">
    <property type="entry name" value="ZF_CCHC"/>
    <property type="match status" value="1"/>
</dbReference>